<evidence type="ECO:0000313" key="2">
    <source>
        <dbReference type="Proteomes" id="UP000243975"/>
    </source>
</evidence>
<organism evidence="1 2">
    <name type="scientific">Cynara cardunculus var. scolymus</name>
    <name type="common">Globe artichoke</name>
    <name type="synonym">Cynara scolymus</name>
    <dbReference type="NCBI Taxonomy" id="59895"/>
    <lineage>
        <taxon>Eukaryota</taxon>
        <taxon>Viridiplantae</taxon>
        <taxon>Streptophyta</taxon>
        <taxon>Embryophyta</taxon>
        <taxon>Tracheophyta</taxon>
        <taxon>Spermatophyta</taxon>
        <taxon>Magnoliopsida</taxon>
        <taxon>eudicotyledons</taxon>
        <taxon>Gunneridae</taxon>
        <taxon>Pentapetalae</taxon>
        <taxon>asterids</taxon>
        <taxon>campanulids</taxon>
        <taxon>Asterales</taxon>
        <taxon>Asteraceae</taxon>
        <taxon>Carduoideae</taxon>
        <taxon>Cardueae</taxon>
        <taxon>Carduinae</taxon>
        <taxon>Cynara</taxon>
    </lineage>
</organism>
<protein>
    <submittedName>
        <fullName evidence="1">Uncharacterized protein</fullName>
    </submittedName>
</protein>
<gene>
    <name evidence="1" type="ORF">Ccrd_003248</name>
</gene>
<dbReference type="Proteomes" id="UP000243975">
    <property type="component" value="Unassembled WGS sequence"/>
</dbReference>
<accession>A0A118JWI3</accession>
<dbReference type="Gramene" id="KVH94691">
    <property type="protein sequence ID" value="KVH94691"/>
    <property type="gene ID" value="Ccrd_003248"/>
</dbReference>
<proteinExistence type="predicted"/>
<dbReference type="AlphaFoldDB" id="A0A118JWI3"/>
<keyword evidence="2" id="KW-1185">Reference proteome</keyword>
<sequence>MEDISSESTLVQHNCRWLKGRCSFYKYQGFWSSKDLLEGAIVAQKSFKAQPNDVLYCRVAPKPAQRG</sequence>
<evidence type="ECO:0000313" key="1">
    <source>
        <dbReference type="EMBL" id="KVH94691.1"/>
    </source>
</evidence>
<comment type="caution">
    <text evidence="1">The sequence shown here is derived from an EMBL/GenBank/DDBJ whole genome shotgun (WGS) entry which is preliminary data.</text>
</comment>
<name>A0A118JWI3_CYNCS</name>
<reference evidence="1 2" key="1">
    <citation type="journal article" date="2016" name="Sci. Rep.">
        <title>The genome sequence of the outbreeding globe artichoke constructed de novo incorporating a phase-aware low-pass sequencing strategy of F1 progeny.</title>
        <authorList>
            <person name="Scaglione D."/>
            <person name="Reyes-Chin-Wo S."/>
            <person name="Acquadro A."/>
            <person name="Froenicke L."/>
            <person name="Portis E."/>
            <person name="Beitel C."/>
            <person name="Tirone M."/>
            <person name="Mauro R."/>
            <person name="Lo Monaco A."/>
            <person name="Mauromicale G."/>
            <person name="Faccioli P."/>
            <person name="Cattivelli L."/>
            <person name="Rieseberg L."/>
            <person name="Michelmore R."/>
            <person name="Lanteri S."/>
        </authorList>
    </citation>
    <scope>NUCLEOTIDE SEQUENCE [LARGE SCALE GENOMIC DNA]</scope>
    <source>
        <strain evidence="1">2C</strain>
    </source>
</reference>
<dbReference type="EMBL" id="LEKV01004534">
    <property type="protein sequence ID" value="KVH94691.1"/>
    <property type="molecule type" value="Genomic_DNA"/>
</dbReference>